<gene>
    <name evidence="2" type="ORF">Pla8534_18160</name>
</gene>
<dbReference type="SUPFAM" id="SSF88946">
    <property type="entry name" value="Sigma2 domain of RNA polymerase sigma factors"/>
    <property type="match status" value="1"/>
</dbReference>
<dbReference type="Gene3D" id="1.10.10.10">
    <property type="entry name" value="Winged helix-like DNA-binding domain superfamily/Winged helix DNA-binding domain"/>
    <property type="match status" value="1"/>
</dbReference>
<dbReference type="InterPro" id="IPR013324">
    <property type="entry name" value="RNA_pol_sigma_r3/r4-like"/>
</dbReference>
<dbReference type="RefSeq" id="WP_145051745.1">
    <property type="nucleotide sequence ID" value="NZ_CP036433.1"/>
</dbReference>
<dbReference type="EMBL" id="CP036433">
    <property type="protein sequence ID" value="QDU94030.1"/>
    <property type="molecule type" value="Genomic_DNA"/>
</dbReference>
<evidence type="ECO:0000313" key="2">
    <source>
        <dbReference type="EMBL" id="QDU94030.1"/>
    </source>
</evidence>
<evidence type="ECO:0000259" key="1">
    <source>
        <dbReference type="Pfam" id="PF07638"/>
    </source>
</evidence>
<dbReference type="AlphaFoldDB" id="A0A518DQB1"/>
<keyword evidence="3" id="KW-1185">Reference proteome</keyword>
<dbReference type="KEGG" id="lcre:Pla8534_18160"/>
<dbReference type="Proteomes" id="UP000317648">
    <property type="component" value="Chromosome"/>
</dbReference>
<dbReference type="Pfam" id="PF07638">
    <property type="entry name" value="Sigma70_ECF"/>
    <property type="match status" value="1"/>
</dbReference>
<dbReference type="NCBIfam" id="TIGR02937">
    <property type="entry name" value="sigma70-ECF"/>
    <property type="match status" value="1"/>
</dbReference>
<dbReference type="OrthoDB" id="274519at2"/>
<reference evidence="2 3" key="1">
    <citation type="submission" date="2019-02" db="EMBL/GenBank/DDBJ databases">
        <title>Deep-cultivation of Planctomycetes and their phenomic and genomic characterization uncovers novel biology.</title>
        <authorList>
            <person name="Wiegand S."/>
            <person name="Jogler M."/>
            <person name="Boedeker C."/>
            <person name="Pinto D."/>
            <person name="Vollmers J."/>
            <person name="Rivas-Marin E."/>
            <person name="Kohn T."/>
            <person name="Peeters S.H."/>
            <person name="Heuer A."/>
            <person name="Rast P."/>
            <person name="Oberbeckmann S."/>
            <person name="Bunk B."/>
            <person name="Jeske O."/>
            <person name="Meyerdierks A."/>
            <person name="Storesund J.E."/>
            <person name="Kallscheuer N."/>
            <person name="Luecker S."/>
            <person name="Lage O.M."/>
            <person name="Pohl T."/>
            <person name="Merkel B.J."/>
            <person name="Hornburger P."/>
            <person name="Mueller R.-W."/>
            <person name="Bruemmer F."/>
            <person name="Labrenz M."/>
            <person name="Spormann A.M."/>
            <person name="Op den Camp H."/>
            <person name="Overmann J."/>
            <person name="Amann R."/>
            <person name="Jetten M.S.M."/>
            <person name="Mascher T."/>
            <person name="Medema M.H."/>
            <person name="Devos D.P."/>
            <person name="Kaster A.-K."/>
            <person name="Ovreas L."/>
            <person name="Rohde M."/>
            <person name="Galperin M.Y."/>
            <person name="Jogler C."/>
        </authorList>
    </citation>
    <scope>NUCLEOTIDE SEQUENCE [LARGE SCALE GENOMIC DNA]</scope>
    <source>
        <strain evidence="2 3">Pla85_3_4</strain>
    </source>
</reference>
<feature type="domain" description="RNA polymerase sigma-70 ECF-like HTH" evidence="1">
    <location>
        <begin position="3"/>
        <end position="188"/>
    </location>
</feature>
<evidence type="ECO:0000313" key="3">
    <source>
        <dbReference type="Proteomes" id="UP000317648"/>
    </source>
</evidence>
<organism evidence="2 3">
    <name type="scientific">Lignipirellula cremea</name>
    <dbReference type="NCBI Taxonomy" id="2528010"/>
    <lineage>
        <taxon>Bacteria</taxon>
        <taxon>Pseudomonadati</taxon>
        <taxon>Planctomycetota</taxon>
        <taxon>Planctomycetia</taxon>
        <taxon>Pirellulales</taxon>
        <taxon>Pirellulaceae</taxon>
        <taxon>Lignipirellula</taxon>
    </lineage>
</organism>
<dbReference type="GO" id="GO:0006352">
    <property type="term" value="P:DNA-templated transcription initiation"/>
    <property type="evidence" value="ECO:0007669"/>
    <property type="project" value="InterPro"/>
</dbReference>
<proteinExistence type="predicted"/>
<dbReference type="InterPro" id="IPR014284">
    <property type="entry name" value="RNA_pol_sigma-70_dom"/>
</dbReference>
<dbReference type="SUPFAM" id="SSF88659">
    <property type="entry name" value="Sigma3 and sigma4 domains of RNA polymerase sigma factors"/>
    <property type="match status" value="1"/>
</dbReference>
<accession>A0A518DQB1</accession>
<dbReference type="InterPro" id="IPR013325">
    <property type="entry name" value="RNA_pol_sigma_r2"/>
</dbReference>
<sequence length="193" mass="22494">MPEDFLQLMEKVRSGDKDATARLIENYGATIRRAIRLHLLDTRLRRVIGESDIFQSVISRFLFELWAGRYEFDGPEKLAALLKKMAVARVTDAARHYTAQRRDVRRNDALPVEENVASPRPEATPSQIVANRELLDEAMRLLSERERRILEMRQNRAAWEEISEEFGKSPDAIRKEFERAIARVADQLYRQEP</sequence>
<dbReference type="InterPro" id="IPR036388">
    <property type="entry name" value="WH-like_DNA-bd_sf"/>
</dbReference>
<dbReference type="InterPro" id="IPR053812">
    <property type="entry name" value="HTH_Sigma70_ECF-like"/>
</dbReference>
<dbReference type="Gene3D" id="1.10.1740.10">
    <property type="match status" value="1"/>
</dbReference>
<name>A0A518DQB1_9BACT</name>
<dbReference type="GO" id="GO:0003700">
    <property type="term" value="F:DNA-binding transcription factor activity"/>
    <property type="evidence" value="ECO:0007669"/>
    <property type="project" value="InterPro"/>
</dbReference>
<protein>
    <submittedName>
        <fullName evidence="2">RNA polymerase sigma factor SigD</fullName>
    </submittedName>
</protein>